<dbReference type="InterPro" id="IPR029063">
    <property type="entry name" value="SAM-dependent_MTases_sf"/>
</dbReference>
<evidence type="ECO:0000313" key="3">
    <source>
        <dbReference type="Proteomes" id="UP001321473"/>
    </source>
</evidence>
<dbReference type="InterPro" id="IPR013216">
    <property type="entry name" value="Methyltransf_11"/>
</dbReference>
<protein>
    <recommendedName>
        <fullName evidence="1">Methyltransferase type 11 domain-containing protein</fullName>
    </recommendedName>
</protein>
<dbReference type="SUPFAM" id="SSF53335">
    <property type="entry name" value="S-adenosyl-L-methionine-dependent methyltransferases"/>
    <property type="match status" value="1"/>
</dbReference>
<sequence>MLKLAAEKYSHPKIQYLKLSILGDVDEFVRREGQFQRLYSFLMLQWIRDQRLAMENIEKLLVPGGECLLLFERNLHFFDLFEEMIKSSQWSKYSHVSSYHTGPYFA</sequence>
<dbReference type="GO" id="GO:0008757">
    <property type="term" value="F:S-adenosylmethionine-dependent methyltransferase activity"/>
    <property type="evidence" value="ECO:0007669"/>
    <property type="project" value="InterPro"/>
</dbReference>
<dbReference type="Proteomes" id="UP001321473">
    <property type="component" value="Unassembled WGS sequence"/>
</dbReference>
<comment type="caution">
    <text evidence="2">The sequence shown here is derived from an EMBL/GenBank/DDBJ whole genome shotgun (WGS) entry which is preliminary data.</text>
</comment>
<proteinExistence type="predicted"/>
<organism evidence="2 3">
    <name type="scientific">Amblyomma americanum</name>
    <name type="common">Lone star tick</name>
    <dbReference type="NCBI Taxonomy" id="6943"/>
    <lineage>
        <taxon>Eukaryota</taxon>
        <taxon>Metazoa</taxon>
        <taxon>Ecdysozoa</taxon>
        <taxon>Arthropoda</taxon>
        <taxon>Chelicerata</taxon>
        <taxon>Arachnida</taxon>
        <taxon>Acari</taxon>
        <taxon>Parasitiformes</taxon>
        <taxon>Ixodida</taxon>
        <taxon>Ixodoidea</taxon>
        <taxon>Ixodidae</taxon>
        <taxon>Amblyomminae</taxon>
        <taxon>Amblyomma</taxon>
    </lineage>
</organism>
<dbReference type="EMBL" id="JARKHS020011409">
    <property type="protein sequence ID" value="KAK8777845.1"/>
    <property type="molecule type" value="Genomic_DNA"/>
</dbReference>
<name>A0AAQ4ET84_AMBAM</name>
<keyword evidence="3" id="KW-1185">Reference proteome</keyword>
<evidence type="ECO:0000259" key="1">
    <source>
        <dbReference type="Pfam" id="PF08241"/>
    </source>
</evidence>
<reference evidence="2 3" key="1">
    <citation type="journal article" date="2023" name="Arcadia Sci">
        <title>De novo assembly of a long-read Amblyomma americanum tick genome.</title>
        <authorList>
            <person name="Chou S."/>
            <person name="Poskanzer K.E."/>
            <person name="Rollins M."/>
            <person name="Thuy-Boun P.S."/>
        </authorList>
    </citation>
    <scope>NUCLEOTIDE SEQUENCE [LARGE SCALE GENOMIC DNA]</scope>
    <source>
        <strain evidence="2">F_SG_1</strain>
        <tissue evidence="2">Salivary glands</tissue>
    </source>
</reference>
<dbReference type="AlphaFoldDB" id="A0AAQ4ET84"/>
<accession>A0AAQ4ET84</accession>
<gene>
    <name evidence="2" type="ORF">V5799_020815</name>
</gene>
<dbReference type="Pfam" id="PF08241">
    <property type="entry name" value="Methyltransf_11"/>
    <property type="match status" value="1"/>
</dbReference>
<evidence type="ECO:0000313" key="2">
    <source>
        <dbReference type="EMBL" id="KAK8777845.1"/>
    </source>
</evidence>
<feature type="domain" description="Methyltransferase type 11" evidence="1">
    <location>
        <begin position="1"/>
        <end position="68"/>
    </location>
</feature>
<dbReference type="Gene3D" id="3.40.50.150">
    <property type="entry name" value="Vaccinia Virus protein VP39"/>
    <property type="match status" value="1"/>
</dbReference>